<accession>A0A643C295</accession>
<name>A0A643C295_BALPH</name>
<reference evidence="2 3" key="1">
    <citation type="journal article" date="2019" name="PLoS ONE">
        <title>Genomic analyses reveal an absence of contemporary introgressive admixture between fin whales and blue whales, despite known hybrids.</title>
        <authorList>
            <person name="Westbury M.V."/>
            <person name="Petersen B."/>
            <person name="Lorenzen E.D."/>
        </authorList>
    </citation>
    <scope>NUCLEOTIDE SEQUENCE [LARGE SCALE GENOMIC DNA]</scope>
    <source>
        <strain evidence="2">FinWhale-01</strain>
    </source>
</reference>
<dbReference type="GO" id="GO:0016020">
    <property type="term" value="C:membrane"/>
    <property type="evidence" value="ECO:0007669"/>
    <property type="project" value="InterPro"/>
</dbReference>
<feature type="region of interest" description="Disordered" evidence="1">
    <location>
        <begin position="442"/>
        <end position="480"/>
    </location>
</feature>
<dbReference type="Proteomes" id="UP000437017">
    <property type="component" value="Unassembled WGS sequence"/>
</dbReference>
<sequence>TVERAPKTEPIERAVYGTTEVSPRLRRIKSNNALHSLPCSNDVCEAPRPALTLLPAEASGPLSSLLDVVSSLGHLLPRAGRVLEHLPEFLHELKIAALLDTPDFPQASQSNQARSSAFGSFQSVMKVVCKEQASFFRNSDIFLNLPRVNELLGDDKEELNIPEDSTPFCLKLYQEILQSPNGALVWSFLKPVLRGKILYTPNTPEINKVIRKANHTFDFVGKLKTLSETLLNLSKQQKWSDAPPTVDEGGVTPLPSRAGGAHAQVRLQNQSGPLEDSAEPPGGLTSATSLEATSQALMQKNSFLASISGCPRVTYSIRTSILYSKRTDLVKNPFWKFHPQSLPGDGFKYNYIFVPLQDMIERAIISVQTGQEALDPAEQVQAIPYPCHTSHLCFGTKTWAMFRAVLCSERGAFTSPLLPDFPKRVSKQDRARGGWQQTLPWAGEPHCSVHQGLPGPYEPGEPQSPSPVGFPRDGSHRTSRLPVGKLVEGHTRPHQTSVSSLKSKGGFEVEQNALCTPINQDARQRFCPRHRVRQILVRSDPWGRKDSGTKRGNRTHREHLGAALDADRTVPTAGPRV</sequence>
<organism evidence="2 3">
    <name type="scientific">Balaenoptera physalus</name>
    <name type="common">Fin whale</name>
    <name type="synonym">Balaena physalus</name>
    <dbReference type="NCBI Taxonomy" id="9770"/>
    <lineage>
        <taxon>Eukaryota</taxon>
        <taxon>Metazoa</taxon>
        <taxon>Chordata</taxon>
        <taxon>Craniata</taxon>
        <taxon>Vertebrata</taxon>
        <taxon>Euteleostomi</taxon>
        <taxon>Mammalia</taxon>
        <taxon>Eutheria</taxon>
        <taxon>Laurasiatheria</taxon>
        <taxon>Artiodactyla</taxon>
        <taxon>Whippomorpha</taxon>
        <taxon>Cetacea</taxon>
        <taxon>Mysticeti</taxon>
        <taxon>Balaenopteridae</taxon>
        <taxon>Balaenoptera</taxon>
    </lineage>
</organism>
<evidence type="ECO:0000313" key="2">
    <source>
        <dbReference type="EMBL" id="KAB0394150.1"/>
    </source>
</evidence>
<dbReference type="PANTHER" id="PTHR19229:SF113">
    <property type="entry name" value="ATP-BINDING CASSETTE SUB-FAMILY A MEMBER 13"/>
    <property type="match status" value="1"/>
</dbReference>
<dbReference type="AlphaFoldDB" id="A0A643C295"/>
<dbReference type="GO" id="GO:0140359">
    <property type="term" value="F:ABC-type transporter activity"/>
    <property type="evidence" value="ECO:0007669"/>
    <property type="project" value="InterPro"/>
</dbReference>
<feature type="region of interest" description="Disordered" evidence="1">
    <location>
        <begin position="485"/>
        <end position="504"/>
    </location>
</feature>
<dbReference type="PANTHER" id="PTHR19229">
    <property type="entry name" value="ATP-BINDING CASSETTE TRANSPORTER SUBFAMILY A ABCA"/>
    <property type="match status" value="1"/>
</dbReference>
<evidence type="ECO:0000313" key="3">
    <source>
        <dbReference type="Proteomes" id="UP000437017"/>
    </source>
</evidence>
<gene>
    <name evidence="2" type="ORF">E2I00_013919</name>
</gene>
<dbReference type="InterPro" id="IPR026082">
    <property type="entry name" value="ABCA"/>
</dbReference>
<feature type="non-terminal residue" evidence="2">
    <location>
        <position position="1"/>
    </location>
</feature>
<dbReference type="OrthoDB" id="9833608at2759"/>
<evidence type="ECO:0000256" key="1">
    <source>
        <dbReference type="SAM" id="MobiDB-lite"/>
    </source>
</evidence>
<comment type="caution">
    <text evidence="2">The sequence shown here is derived from an EMBL/GenBank/DDBJ whole genome shotgun (WGS) entry which is preliminary data.</text>
</comment>
<dbReference type="GO" id="GO:0005319">
    <property type="term" value="F:lipid transporter activity"/>
    <property type="evidence" value="ECO:0007669"/>
    <property type="project" value="TreeGrafter"/>
</dbReference>
<feature type="compositionally biased region" description="Pro residues" evidence="1">
    <location>
        <begin position="456"/>
        <end position="465"/>
    </location>
</feature>
<feature type="region of interest" description="Disordered" evidence="1">
    <location>
        <begin position="237"/>
        <end position="257"/>
    </location>
</feature>
<feature type="region of interest" description="Disordered" evidence="1">
    <location>
        <begin position="540"/>
        <end position="577"/>
    </location>
</feature>
<protein>
    <submittedName>
        <fullName evidence="2">Uncharacterized protein</fullName>
    </submittedName>
</protein>
<keyword evidence="3" id="KW-1185">Reference proteome</keyword>
<dbReference type="EMBL" id="SGJD01002898">
    <property type="protein sequence ID" value="KAB0394150.1"/>
    <property type="molecule type" value="Genomic_DNA"/>
</dbReference>
<proteinExistence type="predicted"/>